<feature type="region of interest" description="Disordered" evidence="1">
    <location>
        <begin position="184"/>
        <end position="205"/>
    </location>
</feature>
<feature type="compositionally biased region" description="Basic and acidic residues" evidence="1">
    <location>
        <begin position="187"/>
        <end position="205"/>
    </location>
</feature>
<protein>
    <recommendedName>
        <fullName evidence="2">YkoP-like domain-containing protein</fullName>
    </recommendedName>
</protein>
<organism evidence="3 4">
    <name type="scientific">Evansella caseinilytica</name>
    <dbReference type="NCBI Taxonomy" id="1503961"/>
    <lineage>
        <taxon>Bacteria</taxon>
        <taxon>Bacillati</taxon>
        <taxon>Bacillota</taxon>
        <taxon>Bacilli</taxon>
        <taxon>Bacillales</taxon>
        <taxon>Bacillaceae</taxon>
        <taxon>Evansella</taxon>
    </lineage>
</organism>
<keyword evidence="4" id="KW-1185">Reference proteome</keyword>
<evidence type="ECO:0000259" key="2">
    <source>
        <dbReference type="Pfam" id="PF22790"/>
    </source>
</evidence>
<evidence type="ECO:0000313" key="3">
    <source>
        <dbReference type="EMBL" id="SDZ25126.1"/>
    </source>
</evidence>
<dbReference type="Proteomes" id="UP000198935">
    <property type="component" value="Unassembled WGS sequence"/>
</dbReference>
<dbReference type="EMBL" id="FNPI01000008">
    <property type="protein sequence ID" value="SDZ25126.1"/>
    <property type="molecule type" value="Genomic_DNA"/>
</dbReference>
<reference evidence="4" key="1">
    <citation type="submission" date="2016-10" db="EMBL/GenBank/DDBJ databases">
        <authorList>
            <person name="Varghese N."/>
            <person name="Submissions S."/>
        </authorList>
    </citation>
    <scope>NUCLEOTIDE SEQUENCE [LARGE SCALE GENOMIC DNA]</scope>
    <source>
        <strain evidence="4">SP</strain>
    </source>
</reference>
<dbReference type="AlphaFoldDB" id="A0A1H3RHJ3"/>
<sequence>MALRKIILYVCDRADPVLHKLRRLVLIKAEGQPSVFRVRLMRYRGAAVRLSDGCSISKGDVLLKIHLHNIHILQLLHSTKSQIKKTYQIYRLVDQALPALGEYVQQHPLRDDIKAICGITMIDQLVERLGFEVKPIKSRAFRLLKYTTQTPIQLLATGSFTDLFKKKNVSYLMMSKNELLQYRPKTKRGDGNSKAAEERQAANLY</sequence>
<evidence type="ECO:0000313" key="4">
    <source>
        <dbReference type="Proteomes" id="UP000198935"/>
    </source>
</evidence>
<dbReference type="STRING" id="1503961.SAMN05421736_108107"/>
<gene>
    <name evidence="3" type="ORF">SAMN05421736_108107</name>
</gene>
<evidence type="ECO:0000256" key="1">
    <source>
        <dbReference type="SAM" id="MobiDB-lite"/>
    </source>
</evidence>
<dbReference type="Pfam" id="PF22790">
    <property type="entry name" value="YkoP"/>
    <property type="match status" value="1"/>
</dbReference>
<accession>A0A1H3RHJ3</accession>
<proteinExistence type="predicted"/>
<dbReference type="OrthoDB" id="1951946at2"/>
<dbReference type="InterPro" id="IPR054467">
    <property type="entry name" value="YkoP-like_dom"/>
</dbReference>
<name>A0A1H3RHJ3_9BACI</name>
<feature type="domain" description="YkoP-like" evidence="2">
    <location>
        <begin position="4"/>
        <end position="182"/>
    </location>
</feature>